<dbReference type="Proteomes" id="UP000644693">
    <property type="component" value="Unassembled WGS sequence"/>
</dbReference>
<dbReference type="AlphaFoldDB" id="A0A919CLD4"/>
<dbReference type="Pfam" id="PF01865">
    <property type="entry name" value="PhoU_div"/>
    <property type="match status" value="1"/>
</dbReference>
<gene>
    <name evidence="2" type="ORF">GCM10007053_20260</name>
</gene>
<dbReference type="InterPro" id="IPR038078">
    <property type="entry name" value="PhoU-like_sf"/>
</dbReference>
<dbReference type="SUPFAM" id="SSF109755">
    <property type="entry name" value="PhoU-like"/>
    <property type="match status" value="1"/>
</dbReference>
<dbReference type="PANTHER" id="PTHR36536:SF3">
    <property type="entry name" value="UPF0111 PROTEIN HI_1603"/>
    <property type="match status" value="1"/>
</dbReference>
<dbReference type="NCBIfam" id="TIGR00153">
    <property type="entry name" value="TIGR00153 family protein"/>
    <property type="match status" value="1"/>
</dbReference>
<name>A0A919CLD4_9GAMM</name>
<dbReference type="InterPro" id="IPR018445">
    <property type="entry name" value="Put_Phosphate_transp_reg"/>
</dbReference>
<organism evidence="2 3">
    <name type="scientific">Parahalioglobus pacificus</name>
    <dbReference type="NCBI Taxonomy" id="930806"/>
    <lineage>
        <taxon>Bacteria</taxon>
        <taxon>Pseudomonadati</taxon>
        <taxon>Pseudomonadota</taxon>
        <taxon>Gammaproteobacteria</taxon>
        <taxon>Cellvibrionales</taxon>
        <taxon>Halieaceae</taxon>
        <taxon>Parahalioglobus</taxon>
    </lineage>
</organism>
<reference evidence="2" key="2">
    <citation type="submission" date="2020-09" db="EMBL/GenBank/DDBJ databases">
        <authorList>
            <person name="Sun Q."/>
            <person name="Kim S."/>
        </authorList>
    </citation>
    <scope>NUCLEOTIDE SEQUENCE</scope>
    <source>
        <strain evidence="2">KCTC 23430</strain>
    </source>
</reference>
<dbReference type="Gene3D" id="1.20.58.220">
    <property type="entry name" value="Phosphate transport system protein phou homolog 2, domain 2"/>
    <property type="match status" value="1"/>
</dbReference>
<comment type="caution">
    <text evidence="2">The sequence shown here is derived from an EMBL/GenBank/DDBJ whole genome shotgun (WGS) entry which is preliminary data.</text>
</comment>
<evidence type="ECO:0000256" key="1">
    <source>
        <dbReference type="ARBA" id="ARBA00008591"/>
    </source>
</evidence>
<protein>
    <submittedName>
        <fullName evidence="2">TIGR00153 family protein</fullName>
    </submittedName>
</protein>
<comment type="similarity">
    <text evidence="1">Belongs to the UPF0111 family.</text>
</comment>
<dbReference type="EMBL" id="BMYM01000002">
    <property type="protein sequence ID" value="GHD34492.1"/>
    <property type="molecule type" value="Genomic_DNA"/>
</dbReference>
<dbReference type="PANTHER" id="PTHR36536">
    <property type="entry name" value="UPF0111 PROTEIN HI_1603"/>
    <property type="match status" value="1"/>
</dbReference>
<dbReference type="InterPro" id="IPR002727">
    <property type="entry name" value="DUF47"/>
</dbReference>
<dbReference type="RefSeq" id="WP_189477687.1">
    <property type="nucleotide sequence ID" value="NZ_BMYM01000002.1"/>
</dbReference>
<evidence type="ECO:0000313" key="2">
    <source>
        <dbReference type="EMBL" id="GHD34492.1"/>
    </source>
</evidence>
<sequence>MAGGNPLERLFGKSPIGPIQEHMQLANEAACLLPQLIEASIDGDWKRAKEVNKQIQASEAAADKLKRKIRQNLPRSLFLPVPRGDLLELVSTQDKVANVAKDIGVLVMGREMTFPAKLQEPLTEFLDACLSAVDQCLGAIQELDELLEVGFTGREVRRVEKMLKDLDRTEAKCDRTAAKVRRILFRMESELPPIDTMFLYRVLALISDLADVSESVGDRLQIIIAR</sequence>
<keyword evidence="3" id="KW-1185">Reference proteome</keyword>
<evidence type="ECO:0000313" key="3">
    <source>
        <dbReference type="Proteomes" id="UP000644693"/>
    </source>
</evidence>
<accession>A0A919CLD4</accession>
<reference evidence="2" key="1">
    <citation type="journal article" date="2014" name="Int. J. Syst. Evol. Microbiol.">
        <title>Complete genome sequence of Corynebacterium casei LMG S-19264T (=DSM 44701T), isolated from a smear-ripened cheese.</title>
        <authorList>
            <consortium name="US DOE Joint Genome Institute (JGI-PGF)"/>
            <person name="Walter F."/>
            <person name="Albersmeier A."/>
            <person name="Kalinowski J."/>
            <person name="Ruckert C."/>
        </authorList>
    </citation>
    <scope>NUCLEOTIDE SEQUENCE</scope>
    <source>
        <strain evidence="2">KCTC 23430</strain>
    </source>
</reference>
<proteinExistence type="inferred from homology"/>